<comment type="caution">
    <text evidence="1">The sequence shown here is derived from an EMBL/GenBank/DDBJ whole genome shotgun (WGS) entry which is preliminary data.</text>
</comment>
<gene>
    <name evidence="1" type="ORF">D9V37_08350</name>
</gene>
<dbReference type="OrthoDB" id="3787456at2"/>
<dbReference type="AlphaFoldDB" id="A0A3L8P3P7"/>
<proteinExistence type="predicted"/>
<protein>
    <recommendedName>
        <fullName evidence="3">Fis family transcriptional regulator</fullName>
    </recommendedName>
</protein>
<dbReference type="RefSeq" id="WP_121805649.1">
    <property type="nucleotide sequence ID" value="NZ_RDBE01000006.1"/>
</dbReference>
<dbReference type="Proteomes" id="UP000281708">
    <property type="component" value="Unassembled WGS sequence"/>
</dbReference>
<name>A0A3L8P3P7_9ACTN</name>
<evidence type="ECO:0000313" key="2">
    <source>
        <dbReference type="Proteomes" id="UP000281708"/>
    </source>
</evidence>
<dbReference type="EMBL" id="RDBE01000006">
    <property type="protein sequence ID" value="RLV49885.1"/>
    <property type="molecule type" value="Genomic_DNA"/>
</dbReference>
<accession>A0A3L8P3P7</accession>
<organism evidence="1 2">
    <name type="scientific">Nocardioides mangrovicus</name>
    <dbReference type="NCBI Taxonomy" id="2478913"/>
    <lineage>
        <taxon>Bacteria</taxon>
        <taxon>Bacillati</taxon>
        <taxon>Actinomycetota</taxon>
        <taxon>Actinomycetes</taxon>
        <taxon>Propionibacteriales</taxon>
        <taxon>Nocardioidaceae</taxon>
        <taxon>Nocardioides</taxon>
    </lineage>
</organism>
<reference evidence="1 2" key="1">
    <citation type="submission" date="2018-10" db="EMBL/GenBank/DDBJ databases">
        <title>Marmoricola sp. 4Q3S-7 whole genome shotgun sequence.</title>
        <authorList>
            <person name="Li F."/>
        </authorList>
    </citation>
    <scope>NUCLEOTIDE SEQUENCE [LARGE SCALE GENOMIC DNA]</scope>
    <source>
        <strain evidence="1 2">4Q3S-7</strain>
    </source>
</reference>
<evidence type="ECO:0008006" key="3">
    <source>
        <dbReference type="Google" id="ProtNLM"/>
    </source>
</evidence>
<sequence>MTSGSGWLLGVLDDLEQQAEGLALVERDLEVADRARAEYAEVPLLARVHAVVDRPVRLTLLGGLRLEGTVTRTGADWLLLADPAGQEWVVPVPAVAVLRGAPARAVPASAVGVLRRLSLRAVLRRLADQSAVCVLHLVDGATLEGRLLRLGEDFAELRLAGDVGPEGYDVVPLVVVAAARFR</sequence>
<evidence type="ECO:0000313" key="1">
    <source>
        <dbReference type="EMBL" id="RLV49885.1"/>
    </source>
</evidence>
<keyword evidence="2" id="KW-1185">Reference proteome</keyword>